<evidence type="ECO:0000256" key="1">
    <source>
        <dbReference type="ARBA" id="ARBA00023015"/>
    </source>
</evidence>
<dbReference type="Gene3D" id="1.20.120.530">
    <property type="entry name" value="GntR ligand-binding domain-like"/>
    <property type="match status" value="1"/>
</dbReference>
<dbReference type="Gene3D" id="1.10.10.10">
    <property type="entry name" value="Winged helix-like DNA-binding domain superfamily/Winged helix DNA-binding domain"/>
    <property type="match status" value="1"/>
</dbReference>
<dbReference type="InterPro" id="IPR008920">
    <property type="entry name" value="TF_FadR/GntR_C"/>
</dbReference>
<keyword evidence="2 5" id="KW-0238">DNA-binding</keyword>
<keyword evidence="6" id="KW-1185">Reference proteome</keyword>
<feature type="domain" description="HTH gntR-type" evidence="4">
    <location>
        <begin position="14"/>
        <end position="81"/>
    </location>
</feature>
<dbReference type="InterPro" id="IPR036390">
    <property type="entry name" value="WH_DNA-bd_sf"/>
</dbReference>
<dbReference type="InterPro" id="IPR036388">
    <property type="entry name" value="WH-like_DNA-bd_sf"/>
</dbReference>
<dbReference type="Pfam" id="PF00392">
    <property type="entry name" value="GntR"/>
    <property type="match status" value="1"/>
</dbReference>
<dbReference type="CDD" id="cd07377">
    <property type="entry name" value="WHTH_GntR"/>
    <property type="match status" value="1"/>
</dbReference>
<evidence type="ECO:0000256" key="2">
    <source>
        <dbReference type="ARBA" id="ARBA00023125"/>
    </source>
</evidence>
<dbReference type="SUPFAM" id="SSF46785">
    <property type="entry name" value="Winged helix' DNA-binding domain"/>
    <property type="match status" value="1"/>
</dbReference>
<dbReference type="PANTHER" id="PTHR43537">
    <property type="entry name" value="TRANSCRIPTIONAL REGULATOR, GNTR FAMILY"/>
    <property type="match status" value="1"/>
</dbReference>
<dbReference type="GO" id="GO:0003677">
    <property type="term" value="F:DNA binding"/>
    <property type="evidence" value="ECO:0007669"/>
    <property type="project" value="UniProtKB-KW"/>
</dbReference>
<dbReference type="InterPro" id="IPR000524">
    <property type="entry name" value="Tscrpt_reg_HTH_GntR"/>
</dbReference>
<dbReference type="EMBL" id="JACHML010000001">
    <property type="protein sequence ID" value="MBB6390649.1"/>
    <property type="molecule type" value="Genomic_DNA"/>
</dbReference>
<sequence>MSGSAMVADATERRSTSAELVDKIAHDIREGRFHPRERLIEVELAAQYGATRNAVRSALIELTALGLVEREANRGARVRPVSIDEAIESTEVRLTLQAMCTRLAAERMDDAGRQELEGLLDRLRRAVAGGDIAANTAANAEISRVIRRISGHGTASRIIESLQDQVRLNAYPYLLPDRRVESMHEYEDVVHAVLSGDADAAQAAAEVHRDHVLAALRGIRDSVALPAG</sequence>
<dbReference type="SMART" id="SM00895">
    <property type="entry name" value="FCD"/>
    <property type="match status" value="1"/>
</dbReference>
<dbReference type="SUPFAM" id="SSF48008">
    <property type="entry name" value="GntR ligand-binding domain-like"/>
    <property type="match status" value="1"/>
</dbReference>
<dbReference type="AlphaFoldDB" id="A0A7X0KU10"/>
<keyword evidence="1" id="KW-0805">Transcription regulation</keyword>
<dbReference type="SMART" id="SM00345">
    <property type="entry name" value="HTH_GNTR"/>
    <property type="match status" value="1"/>
</dbReference>
<evidence type="ECO:0000256" key="3">
    <source>
        <dbReference type="ARBA" id="ARBA00023163"/>
    </source>
</evidence>
<accession>A0A7X0KU10</accession>
<organism evidence="5 6">
    <name type="scientific">Microbacterium thalassium</name>
    <dbReference type="NCBI Taxonomy" id="362649"/>
    <lineage>
        <taxon>Bacteria</taxon>
        <taxon>Bacillati</taxon>
        <taxon>Actinomycetota</taxon>
        <taxon>Actinomycetes</taxon>
        <taxon>Micrococcales</taxon>
        <taxon>Microbacteriaceae</taxon>
        <taxon>Microbacterium</taxon>
    </lineage>
</organism>
<dbReference type="PROSITE" id="PS50949">
    <property type="entry name" value="HTH_GNTR"/>
    <property type="match status" value="1"/>
</dbReference>
<dbReference type="GO" id="GO:0003700">
    <property type="term" value="F:DNA-binding transcription factor activity"/>
    <property type="evidence" value="ECO:0007669"/>
    <property type="project" value="InterPro"/>
</dbReference>
<dbReference type="Pfam" id="PF07729">
    <property type="entry name" value="FCD"/>
    <property type="match status" value="1"/>
</dbReference>
<protein>
    <submittedName>
        <fullName evidence="5">DNA-binding GntR family transcriptional regulator</fullName>
    </submittedName>
</protein>
<evidence type="ECO:0000313" key="6">
    <source>
        <dbReference type="Proteomes" id="UP000537775"/>
    </source>
</evidence>
<dbReference type="RefSeq" id="WP_184749874.1">
    <property type="nucleotide sequence ID" value="NZ_BAAAJR010000003.1"/>
</dbReference>
<name>A0A7X0KU10_9MICO</name>
<gene>
    <name evidence="5" type="ORF">HD594_000962</name>
</gene>
<proteinExistence type="predicted"/>
<reference evidence="5 6" key="1">
    <citation type="submission" date="2020-08" db="EMBL/GenBank/DDBJ databases">
        <title>Sequencing the genomes of 1000 actinobacteria strains.</title>
        <authorList>
            <person name="Klenk H.-P."/>
        </authorList>
    </citation>
    <scope>NUCLEOTIDE SEQUENCE [LARGE SCALE GENOMIC DNA]</scope>
    <source>
        <strain evidence="5 6">DSM 12511</strain>
    </source>
</reference>
<dbReference type="PANTHER" id="PTHR43537:SF24">
    <property type="entry name" value="GLUCONATE OPERON TRANSCRIPTIONAL REPRESSOR"/>
    <property type="match status" value="1"/>
</dbReference>
<comment type="caution">
    <text evidence="5">The sequence shown here is derived from an EMBL/GenBank/DDBJ whole genome shotgun (WGS) entry which is preliminary data.</text>
</comment>
<keyword evidence="3" id="KW-0804">Transcription</keyword>
<evidence type="ECO:0000313" key="5">
    <source>
        <dbReference type="EMBL" id="MBB6390649.1"/>
    </source>
</evidence>
<dbReference type="Proteomes" id="UP000537775">
    <property type="component" value="Unassembled WGS sequence"/>
</dbReference>
<dbReference type="InterPro" id="IPR011711">
    <property type="entry name" value="GntR_C"/>
</dbReference>
<evidence type="ECO:0000259" key="4">
    <source>
        <dbReference type="PROSITE" id="PS50949"/>
    </source>
</evidence>